<dbReference type="InterPro" id="IPR026893">
    <property type="entry name" value="Tyr/Ser_Pase_IphP-type"/>
</dbReference>
<proteinExistence type="predicted"/>
<dbReference type="Gene3D" id="3.90.190.10">
    <property type="entry name" value="Protein tyrosine phosphatase superfamily"/>
    <property type="match status" value="1"/>
</dbReference>
<sequence length="89" mass="10316">MKASDEQIINDYTRTNKEMPKAVAIGEIQKRRRMDGIKMENFAGSPPEAMEHTLRHLRAEYGSVESYLDSIGFDNEWRNMLRSRLRVGA</sequence>
<dbReference type="EMBL" id="LGRX02028473">
    <property type="protein sequence ID" value="KAK3248023.1"/>
    <property type="molecule type" value="Genomic_DNA"/>
</dbReference>
<protein>
    <submittedName>
        <fullName evidence="1">Uncharacterized protein</fullName>
    </submittedName>
</protein>
<dbReference type="GO" id="GO:0004721">
    <property type="term" value="F:phosphoprotein phosphatase activity"/>
    <property type="evidence" value="ECO:0007669"/>
    <property type="project" value="InterPro"/>
</dbReference>
<reference evidence="1 2" key="1">
    <citation type="journal article" date="2015" name="Genome Biol. Evol.">
        <title>Comparative Genomics of a Bacterivorous Green Alga Reveals Evolutionary Causalities and Consequences of Phago-Mixotrophic Mode of Nutrition.</title>
        <authorList>
            <person name="Burns J.A."/>
            <person name="Paasch A."/>
            <person name="Narechania A."/>
            <person name="Kim E."/>
        </authorList>
    </citation>
    <scope>NUCLEOTIDE SEQUENCE [LARGE SCALE GENOMIC DNA]</scope>
    <source>
        <strain evidence="1 2">PLY_AMNH</strain>
    </source>
</reference>
<evidence type="ECO:0000313" key="1">
    <source>
        <dbReference type="EMBL" id="KAK3248023.1"/>
    </source>
</evidence>
<dbReference type="SUPFAM" id="SSF52799">
    <property type="entry name" value="(Phosphotyrosine protein) phosphatases II"/>
    <property type="match status" value="1"/>
</dbReference>
<comment type="caution">
    <text evidence="1">The sequence shown here is derived from an EMBL/GenBank/DDBJ whole genome shotgun (WGS) entry which is preliminary data.</text>
</comment>
<evidence type="ECO:0000313" key="2">
    <source>
        <dbReference type="Proteomes" id="UP001190700"/>
    </source>
</evidence>
<organism evidence="1 2">
    <name type="scientific">Cymbomonas tetramitiformis</name>
    <dbReference type="NCBI Taxonomy" id="36881"/>
    <lineage>
        <taxon>Eukaryota</taxon>
        <taxon>Viridiplantae</taxon>
        <taxon>Chlorophyta</taxon>
        <taxon>Pyramimonadophyceae</taxon>
        <taxon>Pyramimonadales</taxon>
        <taxon>Pyramimonadaceae</taxon>
        <taxon>Cymbomonas</taxon>
    </lineage>
</organism>
<dbReference type="Pfam" id="PF13350">
    <property type="entry name" value="Y_phosphatase3"/>
    <property type="match status" value="1"/>
</dbReference>
<dbReference type="Proteomes" id="UP001190700">
    <property type="component" value="Unassembled WGS sequence"/>
</dbReference>
<accession>A0AAE0C440</accession>
<dbReference type="InterPro" id="IPR029021">
    <property type="entry name" value="Prot-tyrosine_phosphatase-like"/>
</dbReference>
<gene>
    <name evidence="1" type="ORF">CYMTET_42495</name>
</gene>
<dbReference type="AlphaFoldDB" id="A0AAE0C440"/>
<name>A0AAE0C440_9CHLO</name>
<keyword evidence="2" id="KW-1185">Reference proteome</keyword>